<organism evidence="1">
    <name type="scientific">marine sediment metagenome</name>
    <dbReference type="NCBI Taxonomy" id="412755"/>
    <lineage>
        <taxon>unclassified sequences</taxon>
        <taxon>metagenomes</taxon>
        <taxon>ecological metagenomes</taxon>
    </lineage>
</organism>
<comment type="caution">
    <text evidence="1">The sequence shown here is derived from an EMBL/GenBank/DDBJ whole genome shotgun (WGS) entry which is preliminary data.</text>
</comment>
<reference evidence="1" key="1">
    <citation type="journal article" date="2015" name="Nature">
        <title>Complex archaea that bridge the gap between prokaryotes and eukaryotes.</title>
        <authorList>
            <person name="Spang A."/>
            <person name="Saw J.H."/>
            <person name="Jorgensen S.L."/>
            <person name="Zaremba-Niedzwiedzka K."/>
            <person name="Martijn J."/>
            <person name="Lind A.E."/>
            <person name="van Eijk R."/>
            <person name="Schleper C."/>
            <person name="Guy L."/>
            <person name="Ettema T.J."/>
        </authorList>
    </citation>
    <scope>NUCLEOTIDE SEQUENCE</scope>
</reference>
<sequence length="55" mass="6789">MRSGNCEIRAARKGKWVRYRRKRGEFQAVRDVKVVKDKEWNEAQRKKREEWRGLL</sequence>
<name>A0A0F9W214_9ZZZZ</name>
<proteinExistence type="predicted"/>
<dbReference type="AlphaFoldDB" id="A0A0F9W214"/>
<dbReference type="EMBL" id="LAZR01000369">
    <property type="protein sequence ID" value="KKN72113.1"/>
    <property type="molecule type" value="Genomic_DNA"/>
</dbReference>
<evidence type="ECO:0000313" key="1">
    <source>
        <dbReference type="EMBL" id="KKN72113.1"/>
    </source>
</evidence>
<accession>A0A0F9W214</accession>
<protein>
    <submittedName>
        <fullName evidence="1">Uncharacterized protein</fullName>
    </submittedName>
</protein>
<gene>
    <name evidence="1" type="ORF">LCGC14_0413990</name>
</gene>